<dbReference type="SUPFAM" id="SSF46785">
    <property type="entry name" value="Winged helix' DNA-binding domain"/>
    <property type="match status" value="1"/>
</dbReference>
<gene>
    <name evidence="6" type="ORF">FHR82_008170</name>
</gene>
<dbReference type="AlphaFoldDB" id="A0A7W7QEM8"/>
<dbReference type="Gene3D" id="1.10.10.10">
    <property type="entry name" value="Winged helix-like DNA-binding domain superfamily/Winged helix DNA-binding domain"/>
    <property type="match status" value="1"/>
</dbReference>
<dbReference type="RefSeq" id="WP_184815887.1">
    <property type="nucleotide sequence ID" value="NZ_JACHJQ010000011.1"/>
</dbReference>
<reference evidence="6 7" key="1">
    <citation type="submission" date="2020-08" db="EMBL/GenBank/DDBJ databases">
        <title>Genomic Encyclopedia of Type Strains, Phase III (KMG-III): the genomes of soil and plant-associated and newly described type strains.</title>
        <authorList>
            <person name="Whitman W."/>
        </authorList>
    </citation>
    <scope>NUCLEOTIDE SEQUENCE [LARGE SCALE GENOMIC DNA]</scope>
    <source>
        <strain evidence="6 7">CECT 8960</strain>
    </source>
</reference>
<dbReference type="PROSITE" id="PS50931">
    <property type="entry name" value="HTH_LYSR"/>
    <property type="match status" value="1"/>
</dbReference>
<sequence length="283" mass="30152">MELRQLECFLAVVDEGTFTAAAARLRVVQSAVSSTIKALERSLGVSLFDRGPGRPALTDAGHRLVPEARRMLDLAATAAEAVRTELTGELRVGVMSSVGPVDLPGVLARYRAVHPRVRVHVKVMPRGSADLSGALRTGRLDVAFISAPATPDLALTLIARDPMFLLFPPGHPLADAPLSLADLAHETWIDGPEGFGNRTIVDAAFTAAGFTREVALEVADSSWVPGFVAAGLGIGFVPTGIAIPETVHKRQLAELRWPLYVATTKDRADRPSVRAFTELVRAG</sequence>
<evidence type="ECO:0000256" key="3">
    <source>
        <dbReference type="ARBA" id="ARBA00023125"/>
    </source>
</evidence>
<dbReference type="InterPro" id="IPR000847">
    <property type="entry name" value="LysR_HTH_N"/>
</dbReference>
<keyword evidence="2" id="KW-0805">Transcription regulation</keyword>
<dbReference type="Pfam" id="PF00126">
    <property type="entry name" value="HTH_1"/>
    <property type="match status" value="1"/>
</dbReference>
<keyword evidence="4" id="KW-0804">Transcription</keyword>
<dbReference type="InterPro" id="IPR005119">
    <property type="entry name" value="LysR_subst-bd"/>
</dbReference>
<evidence type="ECO:0000256" key="4">
    <source>
        <dbReference type="ARBA" id="ARBA00023163"/>
    </source>
</evidence>
<evidence type="ECO:0000256" key="1">
    <source>
        <dbReference type="ARBA" id="ARBA00009437"/>
    </source>
</evidence>
<dbReference type="Pfam" id="PF03466">
    <property type="entry name" value="LysR_substrate"/>
    <property type="match status" value="1"/>
</dbReference>
<name>A0A7W7QEM8_9PSEU</name>
<dbReference type="SUPFAM" id="SSF53850">
    <property type="entry name" value="Periplasmic binding protein-like II"/>
    <property type="match status" value="1"/>
</dbReference>
<proteinExistence type="inferred from homology"/>
<keyword evidence="7" id="KW-1185">Reference proteome</keyword>
<dbReference type="GO" id="GO:0003677">
    <property type="term" value="F:DNA binding"/>
    <property type="evidence" value="ECO:0007669"/>
    <property type="project" value="UniProtKB-KW"/>
</dbReference>
<dbReference type="FunFam" id="1.10.10.10:FF:000001">
    <property type="entry name" value="LysR family transcriptional regulator"/>
    <property type="match status" value="1"/>
</dbReference>
<dbReference type="InterPro" id="IPR036388">
    <property type="entry name" value="WH-like_DNA-bd_sf"/>
</dbReference>
<dbReference type="EMBL" id="JACHJQ010000011">
    <property type="protein sequence ID" value="MBB4911899.1"/>
    <property type="molecule type" value="Genomic_DNA"/>
</dbReference>
<dbReference type="Gene3D" id="3.40.190.290">
    <property type="match status" value="1"/>
</dbReference>
<organism evidence="6 7">
    <name type="scientific">Actinophytocola algeriensis</name>
    <dbReference type="NCBI Taxonomy" id="1768010"/>
    <lineage>
        <taxon>Bacteria</taxon>
        <taxon>Bacillati</taxon>
        <taxon>Actinomycetota</taxon>
        <taxon>Actinomycetes</taxon>
        <taxon>Pseudonocardiales</taxon>
        <taxon>Pseudonocardiaceae</taxon>
    </lineage>
</organism>
<dbReference type="PANTHER" id="PTHR30346:SF30">
    <property type="entry name" value="SMALL NEUTRAL PROTEASE REGULATORY PROTEIN"/>
    <property type="match status" value="1"/>
</dbReference>
<comment type="caution">
    <text evidence="6">The sequence shown here is derived from an EMBL/GenBank/DDBJ whole genome shotgun (WGS) entry which is preliminary data.</text>
</comment>
<dbReference type="PRINTS" id="PR00039">
    <property type="entry name" value="HTHLYSR"/>
</dbReference>
<comment type="similarity">
    <text evidence="1">Belongs to the LysR transcriptional regulatory family.</text>
</comment>
<evidence type="ECO:0000313" key="6">
    <source>
        <dbReference type="EMBL" id="MBB4911899.1"/>
    </source>
</evidence>
<dbReference type="InterPro" id="IPR036390">
    <property type="entry name" value="WH_DNA-bd_sf"/>
</dbReference>
<dbReference type="Proteomes" id="UP000520767">
    <property type="component" value="Unassembled WGS sequence"/>
</dbReference>
<keyword evidence="3 6" id="KW-0238">DNA-binding</keyword>
<evidence type="ECO:0000259" key="5">
    <source>
        <dbReference type="PROSITE" id="PS50931"/>
    </source>
</evidence>
<evidence type="ECO:0000313" key="7">
    <source>
        <dbReference type="Proteomes" id="UP000520767"/>
    </source>
</evidence>
<dbReference type="GO" id="GO:0003700">
    <property type="term" value="F:DNA-binding transcription factor activity"/>
    <property type="evidence" value="ECO:0007669"/>
    <property type="project" value="InterPro"/>
</dbReference>
<accession>A0A7W7QEM8</accession>
<feature type="domain" description="HTH lysR-type" evidence="5">
    <location>
        <begin position="1"/>
        <end position="58"/>
    </location>
</feature>
<dbReference type="GO" id="GO:0032993">
    <property type="term" value="C:protein-DNA complex"/>
    <property type="evidence" value="ECO:0007669"/>
    <property type="project" value="TreeGrafter"/>
</dbReference>
<protein>
    <submittedName>
        <fullName evidence="6">DNA-binding transcriptional LysR family regulator</fullName>
    </submittedName>
</protein>
<dbReference type="PANTHER" id="PTHR30346">
    <property type="entry name" value="TRANSCRIPTIONAL DUAL REGULATOR HCAR-RELATED"/>
    <property type="match status" value="1"/>
</dbReference>
<evidence type="ECO:0000256" key="2">
    <source>
        <dbReference type="ARBA" id="ARBA00023015"/>
    </source>
</evidence>